<name>A0A397JHB7_9GLOM</name>
<accession>A0A397JHB7</accession>
<proteinExistence type="predicted"/>
<dbReference type="EMBL" id="PQFF01000039">
    <property type="protein sequence ID" value="RHZ86967.1"/>
    <property type="molecule type" value="Genomic_DNA"/>
</dbReference>
<sequence>MKKKRRTFGVYSTRFKTIKFWPRQNAACDYSYAVNVISINISDNAYLHIISRTISSREQNSLSIISRYIKNGRKIPASYKECIGEEGTEDFEIYSNYPRQ</sequence>
<dbReference type="Proteomes" id="UP000266861">
    <property type="component" value="Unassembled WGS sequence"/>
</dbReference>
<gene>
    <name evidence="1" type="ORF">Glove_41g105</name>
</gene>
<comment type="caution">
    <text evidence="1">The sequence shown here is derived from an EMBL/GenBank/DDBJ whole genome shotgun (WGS) entry which is preliminary data.</text>
</comment>
<keyword evidence="2" id="KW-1185">Reference proteome</keyword>
<organism evidence="1 2">
    <name type="scientific">Diversispora epigaea</name>
    <dbReference type="NCBI Taxonomy" id="1348612"/>
    <lineage>
        <taxon>Eukaryota</taxon>
        <taxon>Fungi</taxon>
        <taxon>Fungi incertae sedis</taxon>
        <taxon>Mucoromycota</taxon>
        <taxon>Glomeromycotina</taxon>
        <taxon>Glomeromycetes</taxon>
        <taxon>Diversisporales</taxon>
        <taxon>Diversisporaceae</taxon>
        <taxon>Diversispora</taxon>
    </lineage>
</organism>
<protein>
    <submittedName>
        <fullName evidence="1">Uncharacterized protein</fullName>
    </submittedName>
</protein>
<dbReference type="AlphaFoldDB" id="A0A397JHB7"/>
<evidence type="ECO:0000313" key="2">
    <source>
        <dbReference type="Proteomes" id="UP000266861"/>
    </source>
</evidence>
<evidence type="ECO:0000313" key="1">
    <source>
        <dbReference type="EMBL" id="RHZ86967.1"/>
    </source>
</evidence>
<reference evidence="1 2" key="1">
    <citation type="submission" date="2018-08" db="EMBL/GenBank/DDBJ databases">
        <title>Genome and evolution of the arbuscular mycorrhizal fungus Diversispora epigaea (formerly Glomus versiforme) and its bacterial endosymbionts.</title>
        <authorList>
            <person name="Sun X."/>
            <person name="Fei Z."/>
            <person name="Harrison M."/>
        </authorList>
    </citation>
    <scope>NUCLEOTIDE SEQUENCE [LARGE SCALE GENOMIC DNA]</scope>
    <source>
        <strain evidence="1 2">IT104</strain>
    </source>
</reference>